<feature type="domain" description="ABC transporter" evidence="4">
    <location>
        <begin position="3"/>
        <end position="239"/>
    </location>
</feature>
<dbReference type="GO" id="GO:0016887">
    <property type="term" value="F:ATP hydrolysis activity"/>
    <property type="evidence" value="ECO:0007669"/>
    <property type="project" value="InterPro"/>
</dbReference>
<dbReference type="SMART" id="SM00382">
    <property type="entry name" value="AAA"/>
    <property type="match status" value="1"/>
</dbReference>
<accession>A0A410PYG5</accession>
<dbReference type="Pfam" id="PF00005">
    <property type="entry name" value="ABC_tran"/>
    <property type="match status" value="1"/>
</dbReference>
<dbReference type="Proteomes" id="UP000287601">
    <property type="component" value="Chromosome"/>
</dbReference>
<dbReference type="SUPFAM" id="SSF52540">
    <property type="entry name" value="P-loop containing nucleoside triphosphate hydrolases"/>
    <property type="match status" value="1"/>
</dbReference>
<name>A0A410PYG5_9FIRM</name>
<gene>
    <name evidence="5" type="ORF">EQM06_12255</name>
</gene>
<dbReference type="Gene3D" id="3.40.50.300">
    <property type="entry name" value="P-loop containing nucleotide triphosphate hydrolases"/>
    <property type="match status" value="1"/>
</dbReference>
<dbReference type="RefSeq" id="WP_128746642.1">
    <property type="nucleotide sequence ID" value="NZ_CP035281.1"/>
</dbReference>
<proteinExistence type="predicted"/>
<evidence type="ECO:0000256" key="2">
    <source>
        <dbReference type="ARBA" id="ARBA00022741"/>
    </source>
</evidence>
<dbReference type="PROSITE" id="PS00211">
    <property type="entry name" value="ABC_TRANSPORTER_1"/>
    <property type="match status" value="1"/>
</dbReference>
<dbReference type="KEGG" id="amij:EQM06_12255"/>
<sequence length="289" mass="32247">MDYAINAVNVTKKYKGFTLDHVSLQLPKGSIMGLIGENGAGKTTLIKLILGLQTSQKDTASDKKSGSRITILNHELQSFPTAAREQIGVVLDDCCFPDTLNLVQINKIMQNIYKNWNPGCFNRYGELFNLPAKKAIKDYSKGMKMKLSIAAALSHHAKLLILDEPTAGLDPVVRDEILDVFMDFIQDEEHSILISSHITSDLEKICDYITFINDGRIILSDVKDDILSNYGILKCTQEEFQKIAPEAVHGYKRNSFGVTALVERQKVKGPFIIDPASLEEILLYNVRGK</sequence>
<evidence type="ECO:0000256" key="3">
    <source>
        <dbReference type="ARBA" id="ARBA00022840"/>
    </source>
</evidence>
<dbReference type="InterPro" id="IPR051782">
    <property type="entry name" value="ABC_Transporter_VariousFunc"/>
</dbReference>
<dbReference type="InterPro" id="IPR027417">
    <property type="entry name" value="P-loop_NTPase"/>
</dbReference>
<organism evidence="5 6">
    <name type="scientific">Aminipila luticellarii</name>
    <dbReference type="NCBI Taxonomy" id="2507160"/>
    <lineage>
        <taxon>Bacteria</taxon>
        <taxon>Bacillati</taxon>
        <taxon>Bacillota</taxon>
        <taxon>Clostridia</taxon>
        <taxon>Peptostreptococcales</taxon>
        <taxon>Anaerovoracaceae</taxon>
        <taxon>Aminipila</taxon>
    </lineage>
</organism>
<dbReference type="CDD" id="cd03230">
    <property type="entry name" value="ABC_DR_subfamily_A"/>
    <property type="match status" value="1"/>
</dbReference>
<keyword evidence="2" id="KW-0547">Nucleotide-binding</keyword>
<protein>
    <submittedName>
        <fullName evidence="5">ABC transporter ATP-binding protein</fullName>
    </submittedName>
</protein>
<evidence type="ECO:0000256" key="1">
    <source>
        <dbReference type="ARBA" id="ARBA00022448"/>
    </source>
</evidence>
<reference evidence="5 6" key="1">
    <citation type="submission" date="2019-01" db="EMBL/GenBank/DDBJ databases">
        <title>Draft genomes of a novel of Aminipila strains.</title>
        <authorList>
            <person name="Ma S."/>
        </authorList>
    </citation>
    <scope>NUCLEOTIDE SEQUENCE [LARGE SCALE GENOMIC DNA]</scope>
    <source>
        <strain evidence="6">JN-39</strain>
    </source>
</reference>
<keyword evidence="3 5" id="KW-0067">ATP-binding</keyword>
<keyword evidence="6" id="KW-1185">Reference proteome</keyword>
<evidence type="ECO:0000313" key="6">
    <source>
        <dbReference type="Proteomes" id="UP000287601"/>
    </source>
</evidence>
<evidence type="ECO:0000259" key="4">
    <source>
        <dbReference type="PROSITE" id="PS50893"/>
    </source>
</evidence>
<dbReference type="PANTHER" id="PTHR42939">
    <property type="entry name" value="ABC TRANSPORTER ATP-BINDING PROTEIN ALBC-RELATED"/>
    <property type="match status" value="1"/>
</dbReference>
<evidence type="ECO:0000313" key="5">
    <source>
        <dbReference type="EMBL" id="QAT43934.1"/>
    </source>
</evidence>
<dbReference type="OrthoDB" id="9804819at2"/>
<dbReference type="PROSITE" id="PS50893">
    <property type="entry name" value="ABC_TRANSPORTER_2"/>
    <property type="match status" value="1"/>
</dbReference>
<dbReference type="AlphaFoldDB" id="A0A410PYG5"/>
<dbReference type="GO" id="GO:0005524">
    <property type="term" value="F:ATP binding"/>
    <property type="evidence" value="ECO:0007669"/>
    <property type="project" value="UniProtKB-KW"/>
</dbReference>
<dbReference type="PANTHER" id="PTHR42939:SF3">
    <property type="entry name" value="ABC TRANSPORTER ATP-BINDING COMPONENT"/>
    <property type="match status" value="1"/>
</dbReference>
<keyword evidence="1" id="KW-0813">Transport</keyword>
<dbReference type="EMBL" id="CP035281">
    <property type="protein sequence ID" value="QAT43934.1"/>
    <property type="molecule type" value="Genomic_DNA"/>
</dbReference>
<dbReference type="InterPro" id="IPR017871">
    <property type="entry name" value="ABC_transporter-like_CS"/>
</dbReference>
<dbReference type="InterPro" id="IPR003593">
    <property type="entry name" value="AAA+_ATPase"/>
</dbReference>
<dbReference type="InterPro" id="IPR003439">
    <property type="entry name" value="ABC_transporter-like_ATP-bd"/>
</dbReference>